<sequence length="125" mass="14327">MAVTNENMPSSFAAEALARVQSLQWGFDLGFLDVEVEGGPLIVIIKLRSKDEDKSEIGAYIRDGKILEQIKEIVIRFKRPARLRPLIRVGFFRAQGYRNLESGTRVSWLDNQKGLVCRSYRDKLR</sequence>
<dbReference type="Proteomes" id="UP000593561">
    <property type="component" value="Unassembled WGS sequence"/>
</dbReference>
<gene>
    <name evidence="1" type="ORF">Godav_023588</name>
</gene>
<dbReference type="AlphaFoldDB" id="A0A7J8ST24"/>
<keyword evidence="2" id="KW-1185">Reference proteome</keyword>
<organism evidence="1 2">
    <name type="scientific">Gossypium davidsonii</name>
    <name type="common">Davidson's cotton</name>
    <name type="synonym">Gossypium klotzschianum subsp. davidsonii</name>
    <dbReference type="NCBI Taxonomy" id="34287"/>
    <lineage>
        <taxon>Eukaryota</taxon>
        <taxon>Viridiplantae</taxon>
        <taxon>Streptophyta</taxon>
        <taxon>Embryophyta</taxon>
        <taxon>Tracheophyta</taxon>
        <taxon>Spermatophyta</taxon>
        <taxon>Magnoliopsida</taxon>
        <taxon>eudicotyledons</taxon>
        <taxon>Gunneridae</taxon>
        <taxon>Pentapetalae</taxon>
        <taxon>rosids</taxon>
        <taxon>malvids</taxon>
        <taxon>Malvales</taxon>
        <taxon>Malvaceae</taxon>
        <taxon>Malvoideae</taxon>
        <taxon>Gossypium</taxon>
    </lineage>
</organism>
<name>A0A7J8ST24_GOSDV</name>
<comment type="caution">
    <text evidence="1">The sequence shown here is derived from an EMBL/GenBank/DDBJ whole genome shotgun (WGS) entry which is preliminary data.</text>
</comment>
<proteinExistence type="predicted"/>
<dbReference type="EMBL" id="JABFAC010000011">
    <property type="protein sequence ID" value="MBA0628960.1"/>
    <property type="molecule type" value="Genomic_DNA"/>
</dbReference>
<feature type="non-terminal residue" evidence="1">
    <location>
        <position position="1"/>
    </location>
</feature>
<accession>A0A7J8ST24</accession>
<reference evidence="1 2" key="1">
    <citation type="journal article" date="2019" name="Genome Biol. Evol.">
        <title>Insights into the evolution of the New World diploid cottons (Gossypium, subgenus Houzingenia) based on genome sequencing.</title>
        <authorList>
            <person name="Grover C.E."/>
            <person name="Arick M.A. 2nd"/>
            <person name="Thrash A."/>
            <person name="Conover J.L."/>
            <person name="Sanders W.S."/>
            <person name="Peterson D.G."/>
            <person name="Frelichowski J.E."/>
            <person name="Scheffler J.A."/>
            <person name="Scheffler B.E."/>
            <person name="Wendel J.F."/>
        </authorList>
    </citation>
    <scope>NUCLEOTIDE SEQUENCE [LARGE SCALE GENOMIC DNA]</scope>
    <source>
        <strain evidence="1">27</strain>
        <tissue evidence="1">Leaf</tissue>
    </source>
</reference>
<protein>
    <submittedName>
        <fullName evidence="1">Uncharacterized protein</fullName>
    </submittedName>
</protein>
<evidence type="ECO:0000313" key="1">
    <source>
        <dbReference type="EMBL" id="MBA0628960.1"/>
    </source>
</evidence>
<evidence type="ECO:0000313" key="2">
    <source>
        <dbReference type="Proteomes" id="UP000593561"/>
    </source>
</evidence>